<comment type="caution">
    <text evidence="9">The sequence shown here is derived from an EMBL/GenBank/DDBJ whole genome shotgun (WGS) entry which is preliminary data.</text>
</comment>
<dbReference type="Pfam" id="PF05128">
    <property type="entry name" value="DUF697"/>
    <property type="match status" value="1"/>
</dbReference>
<keyword evidence="4" id="KW-0997">Cell inner membrane</keyword>
<evidence type="ECO:0000256" key="8">
    <source>
        <dbReference type="SAM" id="Phobius"/>
    </source>
</evidence>
<evidence type="ECO:0000256" key="7">
    <source>
        <dbReference type="ARBA" id="ARBA00023136"/>
    </source>
</evidence>
<feature type="transmembrane region" description="Helical" evidence="8">
    <location>
        <begin position="97"/>
        <end position="114"/>
    </location>
</feature>
<evidence type="ECO:0000256" key="6">
    <source>
        <dbReference type="ARBA" id="ARBA00022989"/>
    </source>
</evidence>
<evidence type="ECO:0000256" key="4">
    <source>
        <dbReference type="ARBA" id="ARBA00022519"/>
    </source>
</evidence>
<dbReference type="PANTHER" id="PTHR39342:SF1">
    <property type="entry name" value="UPF0283 MEMBRANE PROTEIN YCJF"/>
    <property type="match status" value="1"/>
</dbReference>
<evidence type="ECO:0000256" key="1">
    <source>
        <dbReference type="ARBA" id="ARBA00004429"/>
    </source>
</evidence>
<dbReference type="AlphaFoldDB" id="A0AA41ZKD5"/>
<dbReference type="PANTHER" id="PTHR39342">
    <property type="entry name" value="UPF0283 MEMBRANE PROTEIN YCJF"/>
    <property type="match status" value="1"/>
</dbReference>
<dbReference type="NCBIfam" id="TIGR01620">
    <property type="entry name" value="hyp_HI0043"/>
    <property type="match status" value="1"/>
</dbReference>
<comment type="similarity">
    <text evidence="2">Belongs to the UPF0283 family.</text>
</comment>
<proteinExistence type="inferred from homology"/>
<dbReference type="InterPro" id="IPR021147">
    <property type="entry name" value="DUF697"/>
</dbReference>
<dbReference type="RefSeq" id="WP_250937239.1">
    <property type="nucleotide sequence ID" value="NZ_JAMLJK010000001.1"/>
</dbReference>
<dbReference type="EMBL" id="JAPIVE010000001">
    <property type="protein sequence ID" value="MCX2523571.1"/>
    <property type="molecule type" value="Genomic_DNA"/>
</dbReference>
<evidence type="ECO:0000256" key="5">
    <source>
        <dbReference type="ARBA" id="ARBA00022692"/>
    </source>
</evidence>
<keyword evidence="7 8" id="KW-0472">Membrane</keyword>
<feature type="transmembrane region" description="Helical" evidence="8">
    <location>
        <begin position="202"/>
        <end position="221"/>
    </location>
</feature>
<reference evidence="9" key="1">
    <citation type="submission" date="2022-11" db="EMBL/GenBank/DDBJ databases">
        <title>Larsenimonas rhizosphaerae sp. nov., isolated from a tidal mudflat.</title>
        <authorList>
            <person name="Lee S.D."/>
            <person name="Kim I.S."/>
        </authorList>
    </citation>
    <scope>NUCLEOTIDE SEQUENCE</scope>
    <source>
        <strain evidence="9">GH2-1</strain>
    </source>
</reference>
<evidence type="ECO:0000313" key="10">
    <source>
        <dbReference type="Proteomes" id="UP001165678"/>
    </source>
</evidence>
<keyword evidence="10" id="KW-1185">Reference proteome</keyword>
<dbReference type="InterPro" id="IPR006507">
    <property type="entry name" value="UPF0283"/>
</dbReference>
<accession>A0AA41ZKD5</accession>
<keyword evidence="5 8" id="KW-0812">Transmembrane</keyword>
<feature type="transmembrane region" description="Helical" evidence="8">
    <location>
        <begin position="65"/>
        <end position="85"/>
    </location>
</feature>
<evidence type="ECO:0000313" key="9">
    <source>
        <dbReference type="EMBL" id="MCX2523571.1"/>
    </source>
</evidence>
<name>A0AA41ZKD5_9GAMM</name>
<dbReference type="Proteomes" id="UP001165678">
    <property type="component" value="Unassembled WGS sequence"/>
</dbReference>
<gene>
    <name evidence="9" type="ORF">OQ287_04900</name>
</gene>
<dbReference type="GO" id="GO:0005886">
    <property type="term" value="C:plasma membrane"/>
    <property type="evidence" value="ECO:0007669"/>
    <property type="project" value="UniProtKB-SubCell"/>
</dbReference>
<keyword evidence="6 8" id="KW-1133">Transmembrane helix</keyword>
<sequence length="337" mass="37932">MTDPRPPRYFEMPETDTSVHWKPPHAYDTTTPVTVWEPPASAPENGTDSALDRALARPGKRRRGLFALLAGSLAIGTAQCGVAVYEAWQYSNWFSGLWAGLGVLAAGFLARGVFKELKRLSRLRRHARLRERLEDDSAPVGTLDDLARHMGLGRDDPHLLAWQQAQADHHDERERQLLFEHHVLAPRDREARRLITRMSTETAALVAISPMTLLDMGLMAWRNVRMIDRLARLYGLELGYASRLTLCRHVLSNMAFAGASEIAVDMGAELVTMNLAEKLSSRAAQGLGSGLLSARLGLRTQRMLRPLPFREEERPRISHIRRQLWQQVKGSNEAEPR</sequence>
<keyword evidence="3" id="KW-1003">Cell membrane</keyword>
<evidence type="ECO:0000256" key="3">
    <source>
        <dbReference type="ARBA" id="ARBA00022475"/>
    </source>
</evidence>
<evidence type="ECO:0000256" key="2">
    <source>
        <dbReference type="ARBA" id="ARBA00008255"/>
    </source>
</evidence>
<comment type="subcellular location">
    <subcellularLocation>
        <location evidence="1">Cell inner membrane</location>
        <topology evidence="1">Multi-pass membrane protein</topology>
    </subcellularLocation>
</comment>
<protein>
    <submittedName>
        <fullName evidence="9">TIGR01620 family protein</fullName>
    </submittedName>
</protein>
<organism evidence="9 10">
    <name type="scientific">Larsenimonas rhizosphaerae</name>
    <dbReference type="NCBI Taxonomy" id="2944682"/>
    <lineage>
        <taxon>Bacteria</taxon>
        <taxon>Pseudomonadati</taxon>
        <taxon>Pseudomonadota</taxon>
        <taxon>Gammaproteobacteria</taxon>
        <taxon>Oceanospirillales</taxon>
        <taxon>Halomonadaceae</taxon>
        <taxon>Larsenimonas</taxon>
    </lineage>
</organism>